<feature type="domain" description="PDZ" evidence="3">
    <location>
        <begin position="1557"/>
        <end position="1640"/>
    </location>
</feature>
<dbReference type="Pfam" id="PF17820">
    <property type="entry name" value="PDZ_6"/>
    <property type="match status" value="1"/>
</dbReference>
<dbReference type="GO" id="GO:0016323">
    <property type="term" value="C:basolateral plasma membrane"/>
    <property type="evidence" value="ECO:0000318"/>
    <property type="project" value="GO_Central"/>
</dbReference>
<feature type="domain" description="PDZ" evidence="3">
    <location>
        <begin position="325"/>
        <end position="407"/>
    </location>
</feature>
<protein>
    <recommendedName>
        <fullName evidence="3">PDZ domain-containing protein</fullName>
    </recommendedName>
</protein>
<organism evidence="4 5">
    <name type="scientific">Monosiga brevicollis</name>
    <name type="common">Choanoflagellate</name>
    <dbReference type="NCBI Taxonomy" id="81824"/>
    <lineage>
        <taxon>Eukaryota</taxon>
        <taxon>Choanoflagellata</taxon>
        <taxon>Craspedida</taxon>
        <taxon>Salpingoecidae</taxon>
        <taxon>Monosiga</taxon>
    </lineage>
</organism>
<dbReference type="EMBL" id="CH991562">
    <property type="protein sequence ID" value="EDQ86913.1"/>
    <property type="molecule type" value="Genomic_DNA"/>
</dbReference>
<feature type="compositionally biased region" description="Basic and acidic residues" evidence="2">
    <location>
        <begin position="2067"/>
        <end position="2080"/>
    </location>
</feature>
<feature type="domain" description="PDZ" evidence="3">
    <location>
        <begin position="1219"/>
        <end position="1285"/>
    </location>
</feature>
<feature type="region of interest" description="Disordered" evidence="2">
    <location>
        <begin position="273"/>
        <end position="298"/>
    </location>
</feature>
<dbReference type="FunFam" id="2.30.42.10:FF:000490">
    <property type="match status" value="1"/>
</dbReference>
<dbReference type="eggNOG" id="KOG0619">
    <property type="taxonomic scope" value="Eukaryota"/>
</dbReference>
<dbReference type="GO" id="GO:0005911">
    <property type="term" value="C:cell-cell junction"/>
    <property type="evidence" value="ECO:0000318"/>
    <property type="project" value="GO_Central"/>
</dbReference>
<dbReference type="SMART" id="SM00228">
    <property type="entry name" value="PDZ"/>
    <property type="match status" value="20"/>
</dbReference>
<feature type="coiled-coil region" evidence="1">
    <location>
        <begin position="2395"/>
        <end position="2422"/>
    </location>
</feature>
<dbReference type="InParanoid" id="A9V625"/>
<dbReference type="PANTHER" id="PTHR14063">
    <property type="entry name" value="PROTEIN LIN-7 HOMOLOG"/>
    <property type="match status" value="1"/>
</dbReference>
<feature type="compositionally biased region" description="Polar residues" evidence="2">
    <location>
        <begin position="1053"/>
        <end position="1065"/>
    </location>
</feature>
<feature type="region of interest" description="Disordered" evidence="2">
    <location>
        <begin position="189"/>
        <end position="226"/>
    </location>
</feature>
<dbReference type="KEGG" id="mbr:MONBRDRAFT_38169"/>
<proteinExistence type="predicted"/>
<feature type="region of interest" description="Disordered" evidence="2">
    <location>
        <begin position="1525"/>
        <end position="1554"/>
    </location>
</feature>
<feature type="domain" description="PDZ" evidence="3">
    <location>
        <begin position="1438"/>
        <end position="1520"/>
    </location>
</feature>
<feature type="domain" description="PDZ" evidence="3">
    <location>
        <begin position="2320"/>
        <end position="2402"/>
    </location>
</feature>
<evidence type="ECO:0000256" key="2">
    <source>
        <dbReference type="SAM" id="MobiDB-lite"/>
    </source>
</evidence>
<feature type="domain" description="PDZ" evidence="3">
    <location>
        <begin position="1934"/>
        <end position="2017"/>
    </location>
</feature>
<feature type="domain" description="PDZ" evidence="3">
    <location>
        <begin position="67"/>
        <end position="132"/>
    </location>
</feature>
<dbReference type="InterPro" id="IPR036034">
    <property type="entry name" value="PDZ_sf"/>
</dbReference>
<dbReference type="Proteomes" id="UP000001357">
    <property type="component" value="Unassembled WGS sequence"/>
</dbReference>
<evidence type="ECO:0000313" key="4">
    <source>
        <dbReference type="EMBL" id="EDQ86913.1"/>
    </source>
</evidence>
<feature type="domain" description="PDZ" evidence="3">
    <location>
        <begin position="720"/>
        <end position="803"/>
    </location>
</feature>
<dbReference type="FunFam" id="2.30.42.10:FF:000345">
    <property type="match status" value="5"/>
</dbReference>
<feature type="compositionally biased region" description="Polar residues" evidence="2">
    <location>
        <begin position="2202"/>
        <end position="2221"/>
    </location>
</feature>
<dbReference type="CDD" id="cd00136">
    <property type="entry name" value="PDZ_canonical"/>
    <property type="match status" value="14"/>
</dbReference>
<feature type="domain" description="PDZ" evidence="3">
    <location>
        <begin position="2699"/>
        <end position="2758"/>
    </location>
</feature>
<dbReference type="FunFam" id="2.30.42.10:FF:000368">
    <property type="match status" value="1"/>
</dbReference>
<feature type="region of interest" description="Disordered" evidence="2">
    <location>
        <begin position="2023"/>
        <end position="2080"/>
    </location>
</feature>
<feature type="region of interest" description="Disordered" evidence="2">
    <location>
        <begin position="1053"/>
        <end position="1074"/>
    </location>
</feature>
<feature type="region of interest" description="Disordered" evidence="2">
    <location>
        <begin position="1"/>
        <end position="59"/>
    </location>
</feature>
<reference evidence="4 5" key="1">
    <citation type="journal article" date="2008" name="Nature">
        <title>The genome of the choanoflagellate Monosiga brevicollis and the origin of metazoans.</title>
        <authorList>
            <consortium name="JGI Sequencing"/>
            <person name="King N."/>
            <person name="Westbrook M.J."/>
            <person name="Young S.L."/>
            <person name="Kuo A."/>
            <person name="Abedin M."/>
            <person name="Chapman J."/>
            <person name="Fairclough S."/>
            <person name="Hellsten U."/>
            <person name="Isogai Y."/>
            <person name="Letunic I."/>
            <person name="Marr M."/>
            <person name="Pincus D."/>
            <person name="Putnam N."/>
            <person name="Rokas A."/>
            <person name="Wright K.J."/>
            <person name="Zuzow R."/>
            <person name="Dirks W."/>
            <person name="Good M."/>
            <person name="Goodstein D."/>
            <person name="Lemons D."/>
            <person name="Li W."/>
            <person name="Lyons J.B."/>
            <person name="Morris A."/>
            <person name="Nichols S."/>
            <person name="Richter D.J."/>
            <person name="Salamov A."/>
            <person name="Bork P."/>
            <person name="Lim W.A."/>
            <person name="Manning G."/>
            <person name="Miller W.T."/>
            <person name="McGinnis W."/>
            <person name="Shapiro H."/>
            <person name="Tjian R."/>
            <person name="Grigoriev I.V."/>
            <person name="Rokhsar D."/>
        </authorList>
    </citation>
    <scope>NUCLEOTIDE SEQUENCE [LARGE SCALE GENOMIC DNA]</scope>
    <source>
        <strain evidence="5">MX1 / ATCC 50154</strain>
    </source>
</reference>
<evidence type="ECO:0000313" key="5">
    <source>
        <dbReference type="Proteomes" id="UP000001357"/>
    </source>
</evidence>
<feature type="domain" description="PDZ" evidence="3">
    <location>
        <begin position="2442"/>
        <end position="2518"/>
    </location>
</feature>
<feature type="domain" description="PDZ" evidence="3">
    <location>
        <begin position="2229"/>
        <end position="2294"/>
    </location>
</feature>
<feature type="region of interest" description="Disordered" evidence="2">
    <location>
        <begin position="2189"/>
        <end position="2225"/>
    </location>
</feature>
<feature type="domain" description="PDZ" evidence="3">
    <location>
        <begin position="2098"/>
        <end position="2179"/>
    </location>
</feature>
<feature type="domain" description="PDZ" evidence="3">
    <location>
        <begin position="830"/>
        <end position="913"/>
    </location>
</feature>
<feature type="compositionally biased region" description="Polar residues" evidence="2">
    <location>
        <begin position="190"/>
        <end position="207"/>
    </location>
</feature>
<feature type="compositionally biased region" description="Polar residues" evidence="2">
    <location>
        <begin position="1540"/>
        <end position="1554"/>
    </location>
</feature>
<dbReference type="PROSITE" id="PS50106">
    <property type="entry name" value="PDZ"/>
    <property type="match status" value="18"/>
</dbReference>
<dbReference type="GO" id="GO:0030674">
    <property type="term" value="F:protein-macromolecule adaptor activity"/>
    <property type="evidence" value="ECO:0000318"/>
    <property type="project" value="GO_Central"/>
</dbReference>
<feature type="domain" description="PDZ" evidence="3">
    <location>
        <begin position="964"/>
        <end position="1035"/>
    </location>
</feature>
<feature type="domain" description="PDZ" evidence="3">
    <location>
        <begin position="614"/>
        <end position="702"/>
    </location>
</feature>
<name>A9V625_MONBE</name>
<sequence>MAAETESSASGSVVRRQRVGRDGSGGDGAAAAHEVGTGAENGGVNGLANGGTANGHNASASSEGLVRVSLVREDNTASFGFDLGRTSSGRHVILATAANSPAEGKLNAGDEIISVNRIATDHLSHHTVVRLVAKRLKADLHVRRGVPPSAHELKSIQQRTERVGCSTVSQVDELRRRSTMRLDRLAQEARQLSQPRLGNLPEQTPSTLPGAVPSKETEARSSSIVSNYNANDEIRVPSRERASSRTAAPAPRLSITVRNNMTTMTAVTLRPALDESAPSPIQTSRHSRTPNHTSSDVYTSTPAMAARSSVHNPPRITKTEGGFRQVTCRRLDGQRLGLTVTGGADTLLGGIFIKAVLPQGAGAGLLQAGDRLISVNGIGLLHSTYEHAIATLQSAGTVVDLVVQALEPEAWEALRAQIRNQARLSGNKSIALANGSVLLPLDIPLYAEPDAIFHTEGDLLALTVDENQRCRLVGGADTRLGALVVSSEEPARGFSCTARLGDRILEVDGQSVLLMDQDELKHLLLETPTPIKVVVQRLGQTQWQQLCSAVDFDVNVHGAKNLLLPLEPSLVPVPQSTTPSLYERSGTSAQLAPIREAAIETTRINDDDENDVREIVLLRDPVSNEFGISLLSAVEPSRSSVEVEGAYIVRLESNLAIQAGLRVGDHVLAIDGIDLESADAREVIRVAQRCQDRAHLLVRAAPAELKLIIAEHDTASRLRRITLAQVDRLGLGLDFMVNGEQAQEIFISKILPTGAAGVDGRLRVGDQLVAFNGKDVRLCNERMLTALADNLDEVVELVVQANDKAWEAATNQAKLSDHQTLDVLPCAWVNVNLVAVVSGSMGLSVLGGSDTHYEQIIVESVEADGPAARAGLQPGDLIAAIDDHGLLHRPHREALELLNNAARGARLTILRASDQDLLRLMERLENNFLEPYHQLEFPLGPTNNAVAKGHVLARRCRLVPNQPLGLRLGGGEGYAFPCAFILDVAANSKLASHVRKGDRILEIDGHSVLHVSHERVNHLLRNARGTLNIVVQRVGVLQMRTLFNEATQQEASTSVTMAEGTQTSMRRGRPENDAPTSAALDIITSSSQLPPTDGPLLQIPCTAAELGRVSLVGGIDTDAGALFVAAAGSGLQALDRVLAVDEHGLLDGTLAAWNTVLQKLDVSQPQHVVCVQRPNPACSEALRPLLRRIEPCANRRLRRADLPLRQGNQEITTTGDLYCVQLKGNTEQLGLNIKGGRNTAFGALFIAQVSLLSPLEETVQVGDRVLQVNGHYVDSARNDDIQSLFAQRNRLEPPSLVFQRIGPEQYDTIVQHAEDQNVARGVHDVTFPRDGSFVGVTLIADEHTPERGVYIASVHNPAAIRAGLEAGQHILQINGEDVAHNTQQDVKARLDRAGDPITLTVVQDPEGYAAVQAERPHAVGAVTKTASTASARGDDVRTVHLYRAPNQSYGLQLLGEDEAGSIYIAELLPGGVAAQSGQLQQGDRLVGVNDHDTHICPQEKALQFIQELPTQVELRVQHDTRGWQAKRVSFRQQSRRDSRPSATEQASEGKQSGSVRTYLIRKQANEPFGLRFLADEEVSGPVYIDTVLPRGAIVRQSDLKSGDRLLRINGVSVEAATQSMALELIKANQEQVELQVQYDEAGYRAAKESLEDLKKEAQAPAYLTEHRIVHLERVDGSYGLKLLADQTNPSAVHIAAVQAGGAADRSGQIATGDAVVSINGVPTVSVREHEALQLIGQRPNSVDLELYSVPGAWQDARHAYNRKLSQTTSTATNHRASASARAEAPSVMLPEAGESVVDGEQEQTFRVHREDGRFRIFLTGSRDIHGCGVFINQIGNQRALREGLHEGFRVTKIDGVDVSNDTQVEMTERLRAITDKYVRLSGYYDLEGWHAIQAQAESQGPSANASKPSSISAAPIAFEQARSTPSPAAISTKHVRLERKPNESYGLVLVSDAKEPGPVYIDDIEPGGLASKSEQLREGDRVLRINGQSVESALESTAISLVRQFPDHVSLTLQPTDGAWRSARQSMHGDSVFASRRTSRADGPSPMSPLPTHEEREELSEQPNRQNDGDRTSDAADADRAIEPIVVQPDYITTNRKTIMVPRQGGRLGFKVLGHMGTQGQGVYVSEVTADSAKEAGLEPGMRIYAINDQLTENASQTEVLAILRRVVDYARMTVAFDPEGYQAYAQREASNLSVREESSHRSTPLGTRTTNTPRGSQSGDASAEAGFDVKVPRVGGKLGLVIAGQRDGVFISEVKTDEARQRGVEPGMQILAICGEDCRRLTHPEVLAKLRATTGPEVPMRLSRSAAYYQLIASAGDREITIVNNGRGFGIDLLMTTDGEEAVYVSALTQDGAAKATGFVHVGDRVLTVNGRSVASCTNEDVLALLVINPNAVKLTLRADIENYERLSRRLEGQLQRVNLDAMEEKDFLVQDVSKLGVVRTVTLHKQNNQLGCGLTRKGELDGFFFNKVAERHGDLVQPGDRIVAVDGQNLLELDVEAKDVLAAAGSAVRVTILRVNLKKRSKKGPHMAGFDLRLIGEVLHIDVPPHALDNLRLVYIPHSSEAQHFVQHEDLGIHEGDRLLAVNGELVLNNQLTEILRLCSTSESTRLTIYRLHPDLHQQAFSVDAENTRRGARFRSLRSKQRRTESTISKSRPLGSLRRQASQAPSRGSGEYENRLVSPAASDVEGARKKTGNVRRGVTIERGQQGFGFTIRAPSGSPGHLIVGSVTAGGPAATEGTLRSGSRIFSINGHDTTTVTRGWYLYQRGSGFYI</sequence>
<feature type="domain" description="PDZ" evidence="3">
    <location>
        <begin position="1324"/>
        <end position="1405"/>
    </location>
</feature>
<dbReference type="eggNOG" id="KOG0792">
    <property type="taxonomic scope" value="Eukaryota"/>
</dbReference>
<feature type="region of interest" description="Disordered" evidence="2">
    <location>
        <begin position="2638"/>
        <end position="2677"/>
    </location>
</feature>
<dbReference type="RefSeq" id="XP_001748152.1">
    <property type="nucleotide sequence ID" value="XM_001748100.1"/>
</dbReference>
<dbReference type="eggNOG" id="KOG3528">
    <property type="taxonomic scope" value="Eukaryota"/>
</dbReference>
<dbReference type="STRING" id="81824.A9V625"/>
<dbReference type="InterPro" id="IPR051109">
    <property type="entry name" value="MAM_complex_regulator"/>
</dbReference>
<dbReference type="GeneID" id="5893475"/>
<dbReference type="OMA" id="VAGMRIM"/>
<feature type="domain" description="PDZ" evidence="3">
    <location>
        <begin position="499"/>
        <end position="539"/>
    </location>
</feature>
<keyword evidence="1" id="KW-0175">Coiled coil</keyword>
<feature type="compositionally biased region" description="Polar residues" evidence="2">
    <location>
        <begin position="279"/>
        <end position="298"/>
    </location>
</feature>
<keyword evidence="5" id="KW-1185">Reference proteome</keyword>
<evidence type="ECO:0000256" key="1">
    <source>
        <dbReference type="SAM" id="Coils"/>
    </source>
</evidence>
<feature type="domain" description="PDZ" evidence="3">
    <location>
        <begin position="1668"/>
        <end position="1750"/>
    </location>
</feature>
<gene>
    <name evidence="4" type="ORF">MONBRDRAFT_38169</name>
</gene>
<accession>A9V625</accession>
<feature type="compositionally biased region" description="Gly residues" evidence="2">
    <location>
        <begin position="39"/>
        <end position="53"/>
    </location>
</feature>
<evidence type="ECO:0000259" key="3">
    <source>
        <dbReference type="PROSITE" id="PS50106"/>
    </source>
</evidence>
<dbReference type="Gene3D" id="2.30.42.10">
    <property type="match status" value="17"/>
</dbReference>
<dbReference type="InterPro" id="IPR041489">
    <property type="entry name" value="PDZ_6"/>
</dbReference>
<dbReference type="Pfam" id="PF00595">
    <property type="entry name" value="PDZ"/>
    <property type="match status" value="13"/>
</dbReference>
<dbReference type="InterPro" id="IPR001478">
    <property type="entry name" value="PDZ"/>
</dbReference>
<dbReference type="SUPFAM" id="SSF50156">
    <property type="entry name" value="PDZ domain-like"/>
    <property type="match status" value="19"/>
</dbReference>
<dbReference type="SMR" id="A9V625"/>